<evidence type="ECO:0000256" key="5">
    <source>
        <dbReference type="ARBA" id="ARBA00023267"/>
    </source>
</evidence>
<dbReference type="GO" id="GO:0005524">
    <property type="term" value="F:ATP binding"/>
    <property type="evidence" value="ECO:0007669"/>
    <property type="project" value="UniProtKB-KW"/>
</dbReference>
<evidence type="ECO:0000259" key="8">
    <source>
        <dbReference type="PROSITE" id="PS50979"/>
    </source>
</evidence>
<feature type="domain" description="ATP-grasp" evidence="7">
    <location>
        <begin position="121"/>
        <end position="319"/>
    </location>
</feature>
<dbReference type="PROSITE" id="PS00188">
    <property type="entry name" value="BIOTIN"/>
    <property type="match status" value="1"/>
</dbReference>
<dbReference type="FunFam" id="3.40.50.20:FF:000010">
    <property type="entry name" value="Propionyl-CoA carboxylase subunit alpha"/>
    <property type="match status" value="1"/>
</dbReference>
<feature type="domain" description="Biotin carboxylation" evidence="8">
    <location>
        <begin position="2"/>
        <end position="448"/>
    </location>
</feature>
<protein>
    <submittedName>
        <fullName evidence="9">Uncharacterized protein</fullName>
    </submittedName>
</protein>
<organism evidence="9">
    <name type="scientific">marine metagenome</name>
    <dbReference type="NCBI Taxonomy" id="408172"/>
    <lineage>
        <taxon>unclassified sequences</taxon>
        <taxon>metagenomes</taxon>
        <taxon>ecological metagenomes</taxon>
    </lineage>
</organism>
<evidence type="ECO:0000259" key="6">
    <source>
        <dbReference type="PROSITE" id="PS50968"/>
    </source>
</evidence>
<feature type="domain" description="Lipoyl-binding" evidence="6">
    <location>
        <begin position="579"/>
        <end position="657"/>
    </location>
</feature>
<evidence type="ECO:0000256" key="2">
    <source>
        <dbReference type="ARBA" id="ARBA00022598"/>
    </source>
</evidence>
<dbReference type="SMART" id="SM00878">
    <property type="entry name" value="Biotin_carb_C"/>
    <property type="match status" value="1"/>
</dbReference>
<dbReference type="GO" id="GO:0016874">
    <property type="term" value="F:ligase activity"/>
    <property type="evidence" value="ECO:0007669"/>
    <property type="project" value="UniProtKB-KW"/>
</dbReference>
<evidence type="ECO:0000313" key="9">
    <source>
        <dbReference type="EMBL" id="SUZ64174.1"/>
    </source>
</evidence>
<keyword evidence="2" id="KW-0436">Ligase</keyword>
<accession>A0A381PC38</accession>
<dbReference type="SUPFAM" id="SSF52440">
    <property type="entry name" value="PreATP-grasp domain"/>
    <property type="match status" value="1"/>
</dbReference>
<dbReference type="FunFam" id="2.40.50.100:FF:000003">
    <property type="entry name" value="Acetyl-CoA carboxylase biotin carboxyl carrier protein"/>
    <property type="match status" value="1"/>
</dbReference>
<dbReference type="AlphaFoldDB" id="A0A381PC38"/>
<dbReference type="InterPro" id="IPR011054">
    <property type="entry name" value="Rudment_hybrid_motif"/>
</dbReference>
<dbReference type="PANTHER" id="PTHR18866:SF126">
    <property type="entry name" value="BIOTIN CARBOXYLASE"/>
    <property type="match status" value="1"/>
</dbReference>
<dbReference type="Gene3D" id="2.40.50.100">
    <property type="match status" value="1"/>
</dbReference>
<dbReference type="FunFam" id="3.30.470.20:FF:000028">
    <property type="entry name" value="Methylcrotonoyl-CoA carboxylase subunit alpha, mitochondrial"/>
    <property type="match status" value="1"/>
</dbReference>
<sequence length="661" mass="71125">MTIRRLLVANRGEIARRVFRTAKEMGIFTVAVYSDGDSNAPFVNDADLAVALRGTSAADSYLDTEKILEAATSVGADAIHPGYGFLSENAAFADAVTAAGLTWIGPPSSAIAAMGDKLAAKRTMTDAEVPTLPSVEITDSSDLSEIGDEIGFPLLVKASAGGGGKGMRVVANGNELSDAIAGARREALGAFGNDTVFLERYLETPRHVEIQVLGDQHGTVLHCFERECSIQRRHQKVIEEAPSPVLTDSLRHRMGATAVAAVEAIGYESAGTVEFLLDGSDDSAEFFFLEVNTRLQVEHPVTEAITGLDLVREQIRIANGEELGYTQADLSIDGHSIEARLYAEDPSNDFLPATGSVDVWHPAPNPVVRYDSGIESGSEVTVEFDPMLAKVISHAPTRAEAALKLALALERTRIHGVTNNRDFLVATLRNDEFLAGNTTTDFINRVNIPGQRVPTECELTDASIAIALMAQKSNRLKATALKFMPSGFRNSSMPSQQMVLIQGENEIAVNYRHLRDDSFEVRIGEEGEPRSAKLLSSVADRFEIQLDDIRASGYASKFGNRWCVDIPAGSLVFVEKSRFPEAEVTEVEGGLTAPMPGKILAIEVAEGDSVNAGQLLVLMEAMKMEHQIVAAFDGAVAEVRIAVGDQVDNGELLVIISVNEE</sequence>
<keyword evidence="3" id="KW-0547">Nucleotide-binding</keyword>
<dbReference type="Pfam" id="PF00364">
    <property type="entry name" value="Biotin_lipoyl"/>
    <property type="match status" value="1"/>
</dbReference>
<dbReference type="CDD" id="cd06850">
    <property type="entry name" value="biotinyl_domain"/>
    <property type="match status" value="1"/>
</dbReference>
<gene>
    <name evidence="9" type="ORF">METZ01_LOCUS17028</name>
</gene>
<dbReference type="PROSITE" id="PS50968">
    <property type="entry name" value="BIOTINYL_LIPOYL"/>
    <property type="match status" value="1"/>
</dbReference>
<dbReference type="Pfam" id="PF02785">
    <property type="entry name" value="Biotin_carb_C"/>
    <property type="match status" value="1"/>
</dbReference>
<keyword evidence="5" id="KW-0092">Biotin</keyword>
<dbReference type="InterPro" id="IPR001882">
    <property type="entry name" value="Biotin_BS"/>
</dbReference>
<dbReference type="PROSITE" id="PS50979">
    <property type="entry name" value="BC"/>
    <property type="match status" value="1"/>
</dbReference>
<evidence type="ECO:0000256" key="4">
    <source>
        <dbReference type="ARBA" id="ARBA00022840"/>
    </source>
</evidence>
<keyword evidence="4" id="KW-0067">ATP-binding</keyword>
<evidence type="ECO:0000259" key="7">
    <source>
        <dbReference type="PROSITE" id="PS50975"/>
    </source>
</evidence>
<dbReference type="Pfam" id="PF00289">
    <property type="entry name" value="Biotin_carb_N"/>
    <property type="match status" value="1"/>
</dbReference>
<dbReference type="PROSITE" id="PS00867">
    <property type="entry name" value="CPSASE_2"/>
    <property type="match status" value="1"/>
</dbReference>
<dbReference type="SUPFAM" id="SSF56059">
    <property type="entry name" value="Glutathione synthetase ATP-binding domain-like"/>
    <property type="match status" value="1"/>
</dbReference>
<proteinExistence type="predicted"/>
<dbReference type="InterPro" id="IPR005482">
    <property type="entry name" value="Biotin_COase_C"/>
</dbReference>
<dbReference type="SUPFAM" id="SSF51230">
    <property type="entry name" value="Single hybrid motif"/>
    <property type="match status" value="1"/>
</dbReference>
<dbReference type="Pfam" id="PF02786">
    <property type="entry name" value="CPSase_L_D2"/>
    <property type="match status" value="1"/>
</dbReference>
<dbReference type="GO" id="GO:0046872">
    <property type="term" value="F:metal ion binding"/>
    <property type="evidence" value="ECO:0007669"/>
    <property type="project" value="InterPro"/>
</dbReference>
<dbReference type="InterPro" id="IPR011764">
    <property type="entry name" value="Biotin_carboxylation_dom"/>
</dbReference>
<dbReference type="InterPro" id="IPR011761">
    <property type="entry name" value="ATP-grasp"/>
</dbReference>
<dbReference type="SUPFAM" id="SSF51246">
    <property type="entry name" value="Rudiment single hybrid motif"/>
    <property type="match status" value="1"/>
</dbReference>
<dbReference type="PANTHER" id="PTHR18866">
    <property type="entry name" value="CARBOXYLASE:PYRUVATE/ACETYL-COA/PROPIONYL-COA CARBOXYLASE"/>
    <property type="match status" value="1"/>
</dbReference>
<dbReference type="InterPro" id="IPR050856">
    <property type="entry name" value="Biotin_carboxylase_complex"/>
</dbReference>
<dbReference type="Gene3D" id="3.30.470.20">
    <property type="entry name" value="ATP-grasp fold, B domain"/>
    <property type="match status" value="1"/>
</dbReference>
<comment type="cofactor">
    <cofactor evidence="1">
        <name>biotin</name>
        <dbReference type="ChEBI" id="CHEBI:57586"/>
    </cofactor>
</comment>
<dbReference type="InterPro" id="IPR011053">
    <property type="entry name" value="Single_hybrid_motif"/>
</dbReference>
<name>A0A381PC38_9ZZZZ</name>
<dbReference type="InterPro" id="IPR005479">
    <property type="entry name" value="CPAse_ATP-bd"/>
</dbReference>
<dbReference type="EMBL" id="UINC01000928">
    <property type="protein sequence ID" value="SUZ64174.1"/>
    <property type="molecule type" value="Genomic_DNA"/>
</dbReference>
<reference evidence="9" key="1">
    <citation type="submission" date="2018-05" db="EMBL/GenBank/DDBJ databases">
        <authorList>
            <person name="Lanie J.A."/>
            <person name="Ng W.-L."/>
            <person name="Kazmierczak K.M."/>
            <person name="Andrzejewski T.M."/>
            <person name="Davidsen T.M."/>
            <person name="Wayne K.J."/>
            <person name="Tettelin H."/>
            <person name="Glass J.I."/>
            <person name="Rusch D."/>
            <person name="Podicherti R."/>
            <person name="Tsui H.-C.T."/>
            <person name="Winkler M.E."/>
        </authorList>
    </citation>
    <scope>NUCLEOTIDE SEQUENCE</scope>
</reference>
<dbReference type="InterPro" id="IPR016185">
    <property type="entry name" value="PreATP-grasp_dom_sf"/>
</dbReference>
<dbReference type="InterPro" id="IPR000089">
    <property type="entry name" value="Biotin_lipoyl"/>
</dbReference>
<evidence type="ECO:0000256" key="1">
    <source>
        <dbReference type="ARBA" id="ARBA00001953"/>
    </source>
</evidence>
<dbReference type="PROSITE" id="PS50975">
    <property type="entry name" value="ATP_GRASP"/>
    <property type="match status" value="1"/>
</dbReference>
<dbReference type="InterPro" id="IPR005481">
    <property type="entry name" value="BC-like_N"/>
</dbReference>
<evidence type="ECO:0000256" key="3">
    <source>
        <dbReference type="ARBA" id="ARBA00022741"/>
    </source>
</evidence>
<dbReference type="PROSITE" id="PS00866">
    <property type="entry name" value="CPSASE_1"/>
    <property type="match status" value="1"/>
</dbReference>